<dbReference type="InterPro" id="IPR001387">
    <property type="entry name" value="Cro/C1-type_HTH"/>
</dbReference>
<dbReference type="InterPro" id="IPR010982">
    <property type="entry name" value="Lambda_DNA-bd_dom_sf"/>
</dbReference>
<dbReference type="SUPFAM" id="SSF47413">
    <property type="entry name" value="lambda repressor-like DNA-binding domains"/>
    <property type="match status" value="1"/>
</dbReference>
<dbReference type="RefSeq" id="WP_220201682.1">
    <property type="nucleotide sequence ID" value="NZ_BNJK01000001.1"/>
</dbReference>
<dbReference type="Proteomes" id="UP000597444">
    <property type="component" value="Unassembled WGS sequence"/>
</dbReference>
<dbReference type="Pfam" id="PF01381">
    <property type="entry name" value="HTH_3"/>
    <property type="match status" value="1"/>
</dbReference>
<comment type="caution">
    <text evidence="2">The sequence shown here is derived from an EMBL/GenBank/DDBJ whole genome shotgun (WGS) entry which is preliminary data.</text>
</comment>
<dbReference type="EMBL" id="BNJK01000001">
    <property type="protein sequence ID" value="GHO90738.1"/>
    <property type="molecule type" value="Genomic_DNA"/>
</dbReference>
<organism evidence="2 3">
    <name type="scientific">Reticulibacter mediterranei</name>
    <dbReference type="NCBI Taxonomy" id="2778369"/>
    <lineage>
        <taxon>Bacteria</taxon>
        <taxon>Bacillati</taxon>
        <taxon>Chloroflexota</taxon>
        <taxon>Ktedonobacteria</taxon>
        <taxon>Ktedonobacterales</taxon>
        <taxon>Reticulibacteraceae</taxon>
        <taxon>Reticulibacter</taxon>
    </lineage>
</organism>
<protein>
    <recommendedName>
        <fullName evidence="1">HTH cro/C1-type domain-containing protein</fullName>
    </recommendedName>
</protein>
<accession>A0A8J3IBW1</accession>
<feature type="domain" description="HTH cro/C1-type" evidence="1">
    <location>
        <begin position="3"/>
        <end position="53"/>
    </location>
</feature>
<evidence type="ECO:0000313" key="2">
    <source>
        <dbReference type="EMBL" id="GHO90738.1"/>
    </source>
</evidence>
<proteinExistence type="predicted"/>
<sequence>MTLEDYRVKLGWSKARLAREAHIDPGTLGDAIAGKKIYKATAGKIANAISAALGQEITYKDFDRLQLAD</sequence>
<evidence type="ECO:0000259" key="1">
    <source>
        <dbReference type="Pfam" id="PF01381"/>
    </source>
</evidence>
<name>A0A8J3IBW1_9CHLR</name>
<keyword evidence="3" id="KW-1185">Reference proteome</keyword>
<gene>
    <name evidence="2" type="ORF">KSF_007860</name>
</gene>
<dbReference type="AlphaFoldDB" id="A0A8J3IBW1"/>
<dbReference type="GO" id="GO:0003677">
    <property type="term" value="F:DNA binding"/>
    <property type="evidence" value="ECO:0007669"/>
    <property type="project" value="InterPro"/>
</dbReference>
<reference evidence="2" key="1">
    <citation type="submission" date="2020-10" db="EMBL/GenBank/DDBJ databases">
        <title>Taxonomic study of unclassified bacteria belonging to the class Ktedonobacteria.</title>
        <authorList>
            <person name="Yabe S."/>
            <person name="Wang C.M."/>
            <person name="Zheng Y."/>
            <person name="Sakai Y."/>
            <person name="Cavaletti L."/>
            <person name="Monciardini P."/>
            <person name="Donadio S."/>
        </authorList>
    </citation>
    <scope>NUCLEOTIDE SEQUENCE</scope>
    <source>
        <strain evidence="2">ID150040</strain>
    </source>
</reference>
<evidence type="ECO:0000313" key="3">
    <source>
        <dbReference type="Proteomes" id="UP000597444"/>
    </source>
</evidence>